<dbReference type="Proteomes" id="UP000004018">
    <property type="component" value="Unassembled WGS sequence"/>
</dbReference>
<proteinExistence type="predicted"/>
<sequence length="232" mass="26176">MGGQNGMGILHKSREESLIALSRLMNAGVRAQVELDNQSILLYRLGRRSDKLLVQYEGRDFRLCGNFIARKEIDPLYAGDLDTVMALLKKDKMPGIPVKNIFINILYVYQRAAGAYIPANSEIFVLREVNRRQYEFMSLDGRLVGEGVNVWQSQCQRLQEEWERWGAMDTPPAVKVEADGKATALTEVLPLLASKQAVHISPSLYVPWHIAESRYGLHSLEEMNGPAPCEML</sequence>
<comment type="caution">
    <text evidence="1">The sequence shown here is derived from an EMBL/GenBank/DDBJ whole genome shotgun (WGS) entry which is preliminary data.</text>
</comment>
<evidence type="ECO:0000313" key="1">
    <source>
        <dbReference type="EMBL" id="EGL42015.1"/>
    </source>
</evidence>
<accession>A0ABP2L5Q4</accession>
<reference evidence="1 2" key="1">
    <citation type="submission" date="2011-04" db="EMBL/GenBank/DDBJ databases">
        <authorList>
            <person name="Harkins D.M."/>
            <person name="Madupu R."/>
            <person name="Durkin A.S."/>
            <person name="Torralba M."/>
            <person name="Methe B."/>
            <person name="Sutton G.G."/>
            <person name="Nelson K.E."/>
        </authorList>
    </citation>
    <scope>NUCLEOTIDE SEQUENCE [LARGE SCALE GENOMIC DNA]</scope>
    <source>
        <strain evidence="1 2">UPII 199-6</strain>
    </source>
</reference>
<protein>
    <recommendedName>
        <fullName evidence="3">DUF4388 domain-containing protein</fullName>
    </recommendedName>
</protein>
<evidence type="ECO:0000313" key="2">
    <source>
        <dbReference type="Proteomes" id="UP000004018"/>
    </source>
</evidence>
<gene>
    <name evidence="1" type="ORF">HMPREF1039_0166</name>
</gene>
<name>A0ABP2L5Q4_9FIRM</name>
<dbReference type="EMBL" id="AFIJ01000007">
    <property type="protein sequence ID" value="EGL42015.1"/>
    <property type="molecule type" value="Genomic_DNA"/>
</dbReference>
<evidence type="ECO:0008006" key="3">
    <source>
        <dbReference type="Google" id="ProtNLM"/>
    </source>
</evidence>
<keyword evidence="2" id="KW-1185">Reference proteome</keyword>
<organism evidence="1 2">
    <name type="scientific">Megasphaera lornae</name>
    <dbReference type="NCBI Taxonomy" id="1000568"/>
    <lineage>
        <taxon>Bacteria</taxon>
        <taxon>Bacillati</taxon>
        <taxon>Bacillota</taxon>
        <taxon>Negativicutes</taxon>
        <taxon>Veillonellales</taxon>
        <taxon>Veillonellaceae</taxon>
        <taxon>Megasphaera</taxon>
    </lineage>
</organism>
<dbReference type="RefSeq" id="WP_007390476.1">
    <property type="nucleotide sequence ID" value="NZ_AFIJ01000007.1"/>
</dbReference>